<dbReference type="AlphaFoldDB" id="A0A401JCH7"/>
<evidence type="ECO:0000259" key="1">
    <source>
        <dbReference type="Pfam" id="PF02627"/>
    </source>
</evidence>
<dbReference type="RefSeq" id="WP_124704188.1">
    <property type="nucleotide sequence ID" value="NZ_BGOW01000010.1"/>
</dbReference>
<dbReference type="Gene3D" id="1.20.1290.10">
    <property type="entry name" value="AhpD-like"/>
    <property type="match status" value="1"/>
</dbReference>
<dbReference type="SUPFAM" id="SSF69118">
    <property type="entry name" value="AhpD-like"/>
    <property type="match status" value="1"/>
</dbReference>
<dbReference type="PANTHER" id="PTHR33930:SF2">
    <property type="entry name" value="BLR3452 PROTEIN"/>
    <property type="match status" value="1"/>
</dbReference>
<reference evidence="2 3" key="1">
    <citation type="journal article" date="2019" name="Front. Microbiol.">
        <title>Genomes of Neutrophilic Sulfur-Oxidizing Chemolithoautotrophs Representing 9 Proteobacterial Species From 8 Genera.</title>
        <authorList>
            <person name="Watanabe T."/>
            <person name="Kojima H."/>
            <person name="Umezawa K."/>
            <person name="Hori C."/>
            <person name="Takasuka T.E."/>
            <person name="Kato Y."/>
            <person name="Fukui M."/>
        </authorList>
    </citation>
    <scope>NUCLEOTIDE SEQUENCE [LARGE SCALE GENOMIC DNA]</scope>
    <source>
        <strain evidence="2 3">TTN</strain>
    </source>
</reference>
<name>A0A401JCH7_9PROT</name>
<evidence type="ECO:0000313" key="2">
    <source>
        <dbReference type="EMBL" id="GBL45361.1"/>
    </source>
</evidence>
<dbReference type="OrthoDB" id="9793083at2"/>
<dbReference type="InterPro" id="IPR029032">
    <property type="entry name" value="AhpD-like"/>
</dbReference>
<accession>A0A401JCH7</accession>
<evidence type="ECO:0000313" key="3">
    <source>
        <dbReference type="Proteomes" id="UP000286806"/>
    </source>
</evidence>
<dbReference type="Proteomes" id="UP000286806">
    <property type="component" value="Unassembled WGS sequence"/>
</dbReference>
<protein>
    <recommendedName>
        <fullName evidence="1">Carboxymuconolactone decarboxylase-like domain-containing protein</fullName>
    </recommendedName>
</protein>
<gene>
    <name evidence="2" type="ORF">SFMTTN_1168</name>
</gene>
<dbReference type="EMBL" id="BGOW01000010">
    <property type="protein sequence ID" value="GBL45361.1"/>
    <property type="molecule type" value="Genomic_DNA"/>
</dbReference>
<dbReference type="Pfam" id="PF02627">
    <property type="entry name" value="CMD"/>
    <property type="match status" value="1"/>
</dbReference>
<feature type="domain" description="Carboxymuconolactone decarboxylase-like" evidence="1">
    <location>
        <begin position="39"/>
        <end position="115"/>
    </location>
</feature>
<dbReference type="PANTHER" id="PTHR33930">
    <property type="entry name" value="ALKYL HYDROPEROXIDE REDUCTASE AHPD"/>
    <property type="match status" value="1"/>
</dbReference>
<sequence>MSATEIEKRYRDLLGFVPDNVRKRSALAKLAGREASIDAVESLRASLIHDNPLDRKTQQLVHFAMLLALGHTQAAQLHVRGALKAGAGPGELYGVCETAAIVGGMPVFSNAVEIVYDALHEAGLIKGDALE</sequence>
<dbReference type="GO" id="GO:0051920">
    <property type="term" value="F:peroxiredoxin activity"/>
    <property type="evidence" value="ECO:0007669"/>
    <property type="project" value="InterPro"/>
</dbReference>
<proteinExistence type="predicted"/>
<keyword evidence="3" id="KW-1185">Reference proteome</keyword>
<dbReference type="InterPro" id="IPR003779">
    <property type="entry name" value="CMD-like"/>
</dbReference>
<organism evidence="2 3">
    <name type="scientific">Sulfuriferula multivorans</name>
    <dbReference type="NCBI Taxonomy" id="1559896"/>
    <lineage>
        <taxon>Bacteria</taxon>
        <taxon>Pseudomonadati</taxon>
        <taxon>Pseudomonadota</taxon>
        <taxon>Betaproteobacteria</taxon>
        <taxon>Nitrosomonadales</taxon>
        <taxon>Sulfuricellaceae</taxon>
        <taxon>Sulfuriferula</taxon>
    </lineage>
</organism>
<comment type="caution">
    <text evidence="2">The sequence shown here is derived from an EMBL/GenBank/DDBJ whole genome shotgun (WGS) entry which is preliminary data.</text>
</comment>